<dbReference type="Gene3D" id="2.30.30.1150">
    <property type="match status" value="1"/>
</dbReference>
<evidence type="ECO:0000313" key="7">
    <source>
        <dbReference type="EMBL" id="CAG8585265.1"/>
    </source>
</evidence>
<evidence type="ECO:0000313" key="8">
    <source>
        <dbReference type="Proteomes" id="UP000789901"/>
    </source>
</evidence>
<dbReference type="Proteomes" id="UP000789901">
    <property type="component" value="Unassembled WGS sequence"/>
</dbReference>
<feature type="domain" description="PHD-type" evidence="6">
    <location>
        <begin position="222"/>
        <end position="272"/>
    </location>
</feature>
<accession>A0ABN7UHH2</accession>
<protein>
    <submittedName>
        <fullName evidence="7">14403_t:CDS:1</fullName>
    </submittedName>
</protein>
<dbReference type="InterPro" id="IPR001965">
    <property type="entry name" value="Znf_PHD"/>
</dbReference>
<dbReference type="PANTHER" id="PTHR46510">
    <property type="entry name" value="BROMODOMAIN ADJACENT TO ZINC FINGER DOMAIN PROTEIN 1A"/>
    <property type="match status" value="1"/>
</dbReference>
<dbReference type="Pfam" id="PF00628">
    <property type="entry name" value="PHD"/>
    <property type="match status" value="1"/>
</dbReference>
<name>A0ABN7UHH2_GIGMA</name>
<feature type="region of interest" description="Disordered" evidence="5">
    <location>
        <begin position="356"/>
        <end position="387"/>
    </location>
</feature>
<keyword evidence="2 4" id="KW-0863">Zinc-finger</keyword>
<dbReference type="InterPro" id="IPR047171">
    <property type="entry name" value="BAZ1A"/>
</dbReference>
<dbReference type="SUPFAM" id="SSF57903">
    <property type="entry name" value="FYVE/PHD zinc finger"/>
    <property type="match status" value="1"/>
</dbReference>
<comment type="caution">
    <text evidence="7">The sequence shown here is derived from an EMBL/GenBank/DDBJ whole genome shotgun (WGS) entry which is preliminary data.</text>
</comment>
<evidence type="ECO:0000256" key="1">
    <source>
        <dbReference type="ARBA" id="ARBA00022723"/>
    </source>
</evidence>
<dbReference type="PROSITE" id="PS50016">
    <property type="entry name" value="ZF_PHD_2"/>
    <property type="match status" value="1"/>
</dbReference>
<evidence type="ECO:0000256" key="4">
    <source>
        <dbReference type="PROSITE-ProRule" id="PRU00146"/>
    </source>
</evidence>
<dbReference type="InterPro" id="IPR019787">
    <property type="entry name" value="Znf_PHD-finger"/>
</dbReference>
<keyword evidence="8" id="KW-1185">Reference proteome</keyword>
<gene>
    <name evidence="7" type="ORF">GMARGA_LOCUS6145</name>
</gene>
<keyword evidence="3" id="KW-0862">Zinc</keyword>
<evidence type="ECO:0000256" key="5">
    <source>
        <dbReference type="SAM" id="MobiDB-lite"/>
    </source>
</evidence>
<proteinExistence type="predicted"/>
<dbReference type="SMART" id="SM00249">
    <property type="entry name" value="PHD"/>
    <property type="match status" value="1"/>
</dbReference>
<evidence type="ECO:0000259" key="6">
    <source>
        <dbReference type="PROSITE" id="PS50016"/>
    </source>
</evidence>
<keyword evidence="1" id="KW-0479">Metal-binding</keyword>
<organism evidence="7 8">
    <name type="scientific">Gigaspora margarita</name>
    <dbReference type="NCBI Taxonomy" id="4874"/>
    <lineage>
        <taxon>Eukaryota</taxon>
        <taxon>Fungi</taxon>
        <taxon>Fungi incertae sedis</taxon>
        <taxon>Mucoromycota</taxon>
        <taxon>Glomeromycotina</taxon>
        <taxon>Glomeromycetes</taxon>
        <taxon>Diversisporales</taxon>
        <taxon>Gigasporaceae</taxon>
        <taxon>Gigaspora</taxon>
    </lineage>
</organism>
<evidence type="ECO:0000256" key="2">
    <source>
        <dbReference type="ARBA" id="ARBA00022771"/>
    </source>
</evidence>
<evidence type="ECO:0000256" key="3">
    <source>
        <dbReference type="ARBA" id="ARBA00022833"/>
    </source>
</evidence>
<dbReference type="PANTHER" id="PTHR46510:SF1">
    <property type="entry name" value="BROMODOMAIN ADJACENT TO ZINC FINGER DOMAIN PROTEIN 1A"/>
    <property type="match status" value="1"/>
</dbReference>
<reference evidence="7 8" key="1">
    <citation type="submission" date="2021-06" db="EMBL/GenBank/DDBJ databases">
        <authorList>
            <person name="Kallberg Y."/>
            <person name="Tangrot J."/>
            <person name="Rosling A."/>
        </authorList>
    </citation>
    <scope>NUCLEOTIDE SEQUENCE [LARGE SCALE GENOMIC DNA]</scope>
    <source>
        <strain evidence="7 8">120-4 pot B 10/14</strain>
    </source>
</reference>
<sequence>MKNINEQDNEEIIKASINLIWKATDGKVVTVTFNDPIILSAKIALDNGTSMVINLDVPKAVLLNEDNYRKLRTELTGKGSITIDVEEIEEFDADIEANVNRIESDIAETAQQEGDRQINNFFKVSKKNQNVFKNPLNYERVDDNQQEESNNCDHEINEETDGSVSSNMQSVNNVANMLEQATLPKNASGNHQEEDIDVIEDESPEWSECEHCYGSKKEYCEFYGCSICKWKGDLGCILLCDGCEKGFHTSCLKPPLKRIPAGKWYCNECKTIKKSLRKDSSSKKTKSNHGKRARYWMVSQNESTGHANDNMVKGINFPIVFIDNECISIRQQTNEIANVPIIQLDINTQQTDEIENAPVIQSDDHEENMSNEDNMSFEDSQSLQPDQQNEAKNYADINGDLVPITIPFIIVTNQETGEKRKEINPEANKWNREFSQAIIKNEMVAARRLLILVQRLGWFVIYNNESISPSRVRRMSKKEWSDLIKKIEEKEPDSLDYYKLSDESLKELEESI</sequence>
<dbReference type="InterPro" id="IPR011011">
    <property type="entry name" value="Znf_FYVE_PHD"/>
</dbReference>
<feature type="compositionally biased region" description="Polar residues" evidence="5">
    <location>
        <begin position="371"/>
        <end position="387"/>
    </location>
</feature>
<dbReference type="EMBL" id="CAJVQB010002729">
    <property type="protein sequence ID" value="CAG8585265.1"/>
    <property type="molecule type" value="Genomic_DNA"/>
</dbReference>